<sequence>MEQVTSRKDQEQYWASRDQPYSFVSAKEFSEAFQSFHIGRKLGDELAIPFDKSKSHPSALSTEKYGVSKKELLKACISREFLLMKRNSFVYIFKFTQLILLASIAMTVFLRTEMHRNTITDGGIYIGALFFAIIVIMFNGFSELVMTIMKLPVFYKQRDLLFYPPWAYAIPTWILKIPITFVEVAIWTTMTYYAVGFDPNIGRFFKQYLIFVLANQMSSGLFRMMGALGRNVIVANNVGSFALLAVLVMGGFILSRDNVKSWWIWGYWVSPLMYVQNAVSVNEFLGNSWRHIPPSSTESLGVTLLKSRGVFPEARWYWIGVGALIGYTLLFNFLFTLALKYLNPFGKPQAILSKEALAERDANRTGNFIELSTRGKSSSERGKDSKTNSSARAPSLRMPSLGDANQNKRGMVLPFQPLSITFEEIRYSVDMPQEMKAQGIPEDRLELLKGVSGAFRSGVLTALMGVSGAGKTTLMDVLSGRKTGGYIDGRISISGYAKNQQTFARISGYCEQTDIHSPHVTVYESLVYSAWLRLSPDVDSETRTMFIEEVMELVELNPLREALVGLPGVDGLSTEQRKRLTIAVELVANPSIIFMDEPTSGLDARAAAIVMRAVRNTVDTGRTVVCTIHQPSIDIFDAFDELFLLKRGGEEIYVGPVGRHACHLIKYFEEIEGVPKIKDGYNPATWMLEVTSAAQEAVLNDNFTDIFKNSELYRRNKALIEELSAPPPGSKDLYFPTRYSQSFFTQCMACLWKQHWSYWRNPPYNAVRLLSTTVIALMFGTIFWNLGSKRNRKQDIFNSMGSMYAAVLFIGVQNATSVQPVVAIERTVFYRERVAGMYSALPYAFAQVMIEIPYTLVQALIYGVIVYSMIGFEWTAIKFFWYIFFMYFTLLYMTFYGMMNVAITPNHSIASLVSSAFYAIWNLFSGFIIPRTRVPIWWRWYCWACPFSWTLYGLIASQYGDLEDKLEGDETVKDFLRNYFGFRHDFVGICAIVVVGMSVLFAFTFAFSIRTFNFQRR</sequence>
<dbReference type="EMBL" id="CM009295">
    <property type="protein sequence ID" value="KAI9393541.1"/>
    <property type="molecule type" value="Genomic_DNA"/>
</dbReference>
<reference evidence="1 2" key="1">
    <citation type="journal article" date="2006" name="Science">
        <title>The genome of black cottonwood, Populus trichocarpa (Torr. &amp; Gray).</title>
        <authorList>
            <person name="Tuskan G.A."/>
            <person name="Difazio S."/>
            <person name="Jansson S."/>
            <person name="Bohlmann J."/>
            <person name="Grigoriev I."/>
            <person name="Hellsten U."/>
            <person name="Putnam N."/>
            <person name="Ralph S."/>
            <person name="Rombauts S."/>
            <person name="Salamov A."/>
            <person name="Schein J."/>
            <person name="Sterck L."/>
            <person name="Aerts A."/>
            <person name="Bhalerao R.R."/>
            <person name="Bhalerao R.P."/>
            <person name="Blaudez D."/>
            <person name="Boerjan W."/>
            <person name="Brun A."/>
            <person name="Brunner A."/>
            <person name="Busov V."/>
            <person name="Campbell M."/>
            <person name="Carlson J."/>
            <person name="Chalot M."/>
            <person name="Chapman J."/>
            <person name="Chen G.L."/>
            <person name="Cooper D."/>
            <person name="Coutinho P.M."/>
            <person name="Couturier J."/>
            <person name="Covert S."/>
            <person name="Cronk Q."/>
            <person name="Cunningham R."/>
            <person name="Davis J."/>
            <person name="Degroeve S."/>
            <person name="Dejardin A."/>
            <person name="Depamphilis C."/>
            <person name="Detter J."/>
            <person name="Dirks B."/>
            <person name="Dubchak I."/>
            <person name="Duplessis S."/>
            <person name="Ehlting J."/>
            <person name="Ellis B."/>
            <person name="Gendler K."/>
            <person name="Goodstein D."/>
            <person name="Gribskov M."/>
            <person name="Grimwood J."/>
            <person name="Groover A."/>
            <person name="Gunter L."/>
            <person name="Hamberger B."/>
            <person name="Heinze B."/>
            <person name="Helariutta Y."/>
            <person name="Henrissat B."/>
            <person name="Holligan D."/>
            <person name="Holt R."/>
            <person name="Huang W."/>
            <person name="Islam-Faridi N."/>
            <person name="Jones S."/>
            <person name="Jones-Rhoades M."/>
            <person name="Jorgensen R."/>
            <person name="Joshi C."/>
            <person name="Kangasjarvi J."/>
            <person name="Karlsson J."/>
            <person name="Kelleher C."/>
            <person name="Kirkpatrick R."/>
            <person name="Kirst M."/>
            <person name="Kohler A."/>
            <person name="Kalluri U."/>
            <person name="Larimer F."/>
            <person name="Leebens-Mack J."/>
            <person name="Leple J.C."/>
            <person name="Locascio P."/>
            <person name="Lou Y."/>
            <person name="Lucas S."/>
            <person name="Martin F."/>
            <person name="Montanini B."/>
            <person name="Napoli C."/>
            <person name="Nelson D.R."/>
            <person name="Nelson C."/>
            <person name="Nieminen K."/>
            <person name="Nilsson O."/>
            <person name="Pereda V."/>
            <person name="Peter G."/>
            <person name="Philippe R."/>
            <person name="Pilate G."/>
            <person name="Poliakov A."/>
            <person name="Razumovskaya J."/>
            <person name="Richardson P."/>
            <person name="Rinaldi C."/>
            <person name="Ritland K."/>
            <person name="Rouze P."/>
            <person name="Ryaboy D."/>
            <person name="Schmutz J."/>
            <person name="Schrader J."/>
            <person name="Segerman B."/>
            <person name="Shin H."/>
            <person name="Siddiqui A."/>
            <person name="Sterky F."/>
            <person name="Terry A."/>
            <person name="Tsai C.J."/>
            <person name="Uberbacher E."/>
            <person name="Unneberg P."/>
            <person name="Vahala J."/>
            <person name="Wall K."/>
            <person name="Wessler S."/>
            <person name="Yang G."/>
            <person name="Yin T."/>
            <person name="Douglas C."/>
            <person name="Marra M."/>
            <person name="Sandberg G."/>
            <person name="Van de Peer Y."/>
            <person name="Rokhsar D."/>
        </authorList>
    </citation>
    <scope>NUCLEOTIDE SEQUENCE [LARGE SCALE GENOMIC DNA]</scope>
    <source>
        <strain evidence="2">cv. Nisqually</strain>
    </source>
</reference>
<evidence type="ECO:0000313" key="1">
    <source>
        <dbReference type="EMBL" id="KAI9393541.1"/>
    </source>
</evidence>
<dbReference type="Proteomes" id="UP000006729">
    <property type="component" value="Chromosome 6"/>
</dbReference>
<name>A0ACC0SWB7_POPTR</name>
<evidence type="ECO:0000313" key="2">
    <source>
        <dbReference type="Proteomes" id="UP000006729"/>
    </source>
</evidence>
<gene>
    <name evidence="1" type="ORF">POPTR_006G248500v4</name>
</gene>
<organism evidence="1 2">
    <name type="scientific">Populus trichocarpa</name>
    <name type="common">Western balsam poplar</name>
    <name type="synonym">Populus balsamifera subsp. trichocarpa</name>
    <dbReference type="NCBI Taxonomy" id="3694"/>
    <lineage>
        <taxon>Eukaryota</taxon>
        <taxon>Viridiplantae</taxon>
        <taxon>Streptophyta</taxon>
        <taxon>Embryophyta</taxon>
        <taxon>Tracheophyta</taxon>
        <taxon>Spermatophyta</taxon>
        <taxon>Magnoliopsida</taxon>
        <taxon>eudicotyledons</taxon>
        <taxon>Gunneridae</taxon>
        <taxon>Pentapetalae</taxon>
        <taxon>rosids</taxon>
        <taxon>fabids</taxon>
        <taxon>Malpighiales</taxon>
        <taxon>Salicaceae</taxon>
        <taxon>Saliceae</taxon>
        <taxon>Populus</taxon>
    </lineage>
</organism>
<comment type="caution">
    <text evidence="1">The sequence shown here is derived from an EMBL/GenBank/DDBJ whole genome shotgun (WGS) entry which is preliminary data.</text>
</comment>
<accession>A0ACC0SWB7</accession>
<proteinExistence type="predicted"/>
<keyword evidence="2" id="KW-1185">Reference proteome</keyword>
<protein>
    <submittedName>
        <fullName evidence="1">Uncharacterized protein</fullName>
    </submittedName>
</protein>